<gene>
    <name evidence="13" type="ORF">LOD99_7667</name>
</gene>
<reference evidence="13 14" key="1">
    <citation type="journal article" date="2023" name="BMC Biol.">
        <title>The compact genome of the sponge Oopsacas minuta (Hexactinellida) is lacking key metazoan core genes.</title>
        <authorList>
            <person name="Santini S."/>
            <person name="Schenkelaars Q."/>
            <person name="Jourda C."/>
            <person name="Duchesne M."/>
            <person name="Belahbib H."/>
            <person name="Rocher C."/>
            <person name="Selva M."/>
            <person name="Riesgo A."/>
            <person name="Vervoort M."/>
            <person name="Leys S.P."/>
            <person name="Kodjabachian L."/>
            <person name="Le Bivic A."/>
            <person name="Borchiellini C."/>
            <person name="Claverie J.M."/>
            <person name="Renard E."/>
        </authorList>
    </citation>
    <scope>NUCLEOTIDE SEQUENCE [LARGE SCALE GENOMIC DNA]</scope>
    <source>
        <strain evidence="13">SPO-2</strain>
    </source>
</reference>
<dbReference type="InterPro" id="IPR026590">
    <property type="entry name" value="Ssirtuin_cat_dom"/>
</dbReference>
<evidence type="ECO:0000313" key="14">
    <source>
        <dbReference type="Proteomes" id="UP001165289"/>
    </source>
</evidence>
<dbReference type="GO" id="GO:0017136">
    <property type="term" value="F:histone deacetylase activity, NAD-dependent"/>
    <property type="evidence" value="ECO:0007669"/>
    <property type="project" value="TreeGrafter"/>
</dbReference>
<keyword evidence="3" id="KW-0808">Transferase</keyword>
<evidence type="ECO:0000256" key="7">
    <source>
        <dbReference type="ARBA" id="ARBA00038170"/>
    </source>
</evidence>
<evidence type="ECO:0000256" key="10">
    <source>
        <dbReference type="PROSITE-ProRule" id="PRU00236"/>
    </source>
</evidence>
<dbReference type="AlphaFoldDB" id="A0AAV7JP97"/>
<name>A0AAV7JP97_9METZ</name>
<evidence type="ECO:0000259" key="12">
    <source>
        <dbReference type="PROSITE" id="PS50305"/>
    </source>
</evidence>
<proteinExistence type="inferred from homology"/>
<evidence type="ECO:0000256" key="9">
    <source>
        <dbReference type="ARBA" id="ARBA00043038"/>
    </source>
</evidence>
<comment type="caution">
    <text evidence="13">The sequence shown here is derived from an EMBL/GenBank/DDBJ whole genome shotgun (WGS) entry which is preliminary data.</text>
</comment>
<keyword evidence="4 10" id="KW-0479">Metal-binding</keyword>
<dbReference type="SUPFAM" id="SSF52467">
    <property type="entry name" value="DHS-like NAD/FAD-binding domain"/>
    <property type="match status" value="1"/>
</dbReference>
<dbReference type="GO" id="GO:0046872">
    <property type="term" value="F:metal ion binding"/>
    <property type="evidence" value="ECO:0007669"/>
    <property type="project" value="UniProtKB-KW"/>
</dbReference>
<feature type="binding site" evidence="10">
    <location>
        <position position="312"/>
    </location>
    <ligand>
        <name>Zn(2+)</name>
        <dbReference type="ChEBI" id="CHEBI:29105"/>
    </ligand>
</feature>
<dbReference type="GO" id="GO:0005634">
    <property type="term" value="C:nucleus"/>
    <property type="evidence" value="ECO:0007669"/>
    <property type="project" value="TreeGrafter"/>
</dbReference>
<evidence type="ECO:0000256" key="2">
    <source>
        <dbReference type="ARBA" id="ARBA00022553"/>
    </source>
</evidence>
<evidence type="ECO:0000256" key="1">
    <source>
        <dbReference type="ARBA" id="ARBA00001947"/>
    </source>
</evidence>
<evidence type="ECO:0000256" key="3">
    <source>
        <dbReference type="ARBA" id="ARBA00022679"/>
    </source>
</evidence>
<keyword evidence="5 10" id="KW-0862">Zinc</keyword>
<dbReference type="Proteomes" id="UP001165289">
    <property type="component" value="Unassembled WGS sequence"/>
</dbReference>
<evidence type="ECO:0000256" key="6">
    <source>
        <dbReference type="ARBA" id="ARBA00023027"/>
    </source>
</evidence>
<feature type="region of interest" description="Disordered" evidence="11">
    <location>
        <begin position="1"/>
        <end position="42"/>
    </location>
</feature>
<comment type="cofactor">
    <cofactor evidence="1">
        <name>Zn(2+)</name>
        <dbReference type="ChEBI" id="CHEBI:29105"/>
    </cofactor>
</comment>
<sequence length="444" mass="49793">MSSVAGKKRKLPPTESAQTESKRTSTKGKYSPKEDVKEPDELPLATLGDNTGFICSACHLSISPELESRVEIKSSPPAANKLKTQWILKWNVDWSATLHSLCWDNIHKTAGARGKNKIQSSEKKMILEAVKTAEKFDSLQTLNEEAIKAAGMVLAAKHCICFTGAGISTSAGIGDYRGKDGKWTQEDRQTDTDTADEEGVAYEKLRPTYTHEAIAILVERGLIKHVISQNGDGLHLLSGLSPDNLSELHGNVFLEKCEKCTRVYERDYYTLDDTTSQYYEELEDFGKSDLKPPRYAKKCSTCGLNHRTGRRCQDRKCRGYLKDMIINFGDLLDDDIITRAETEANKNDLCLSLGSTMQVHPACDLVGMGQIPLKLAVCNRQETEFDDLCYKKSGTDILGVRVFGDCDVFMKEIMKQLIPPDELKEWEDKRNERIISYTAKRLQD</sequence>
<dbReference type="Gene3D" id="3.40.50.1220">
    <property type="entry name" value="TPP-binding domain"/>
    <property type="match status" value="1"/>
</dbReference>
<dbReference type="Gene3D" id="2.20.28.200">
    <property type="match status" value="1"/>
</dbReference>
<feature type="binding site" evidence="10">
    <location>
        <position position="257"/>
    </location>
    <ligand>
        <name>Zn(2+)</name>
        <dbReference type="ChEBI" id="CHEBI:29105"/>
    </ligand>
</feature>
<dbReference type="GO" id="GO:0070403">
    <property type="term" value="F:NAD+ binding"/>
    <property type="evidence" value="ECO:0007669"/>
    <property type="project" value="InterPro"/>
</dbReference>
<protein>
    <recommendedName>
        <fullName evidence="9">Regulatory protein SIR2 homolog 7</fullName>
    </recommendedName>
    <alternativeName>
        <fullName evidence="8">SIR2-like protein 7</fullName>
    </alternativeName>
</protein>
<dbReference type="EMBL" id="JAKMXF010000310">
    <property type="protein sequence ID" value="KAI6650617.1"/>
    <property type="molecule type" value="Genomic_DNA"/>
</dbReference>
<dbReference type="InterPro" id="IPR003000">
    <property type="entry name" value="Sirtuin"/>
</dbReference>
<dbReference type="Pfam" id="PF02146">
    <property type="entry name" value="SIR2"/>
    <property type="match status" value="1"/>
</dbReference>
<evidence type="ECO:0000256" key="4">
    <source>
        <dbReference type="ARBA" id="ARBA00022723"/>
    </source>
</evidence>
<evidence type="ECO:0000256" key="8">
    <source>
        <dbReference type="ARBA" id="ARBA00041832"/>
    </source>
</evidence>
<dbReference type="PROSITE" id="PS50305">
    <property type="entry name" value="SIRTUIN"/>
    <property type="match status" value="1"/>
</dbReference>
<evidence type="ECO:0000256" key="11">
    <source>
        <dbReference type="SAM" id="MobiDB-lite"/>
    </source>
</evidence>
<accession>A0AAV7JP97</accession>
<comment type="similarity">
    <text evidence="7">Belongs to the sirtuin family. Class IV subfamily.</text>
</comment>
<feature type="binding site" evidence="10">
    <location>
        <position position="260"/>
    </location>
    <ligand>
        <name>Zn(2+)</name>
        <dbReference type="ChEBI" id="CHEBI:29105"/>
    </ligand>
</feature>
<feature type="domain" description="Deacetylase sirtuin-type" evidence="12">
    <location>
        <begin position="139"/>
        <end position="427"/>
    </location>
</feature>
<dbReference type="InterPro" id="IPR050134">
    <property type="entry name" value="NAD-dep_sirtuin_deacylases"/>
</dbReference>
<feature type="active site" description="Proton acceptor" evidence="10">
    <location>
        <position position="249"/>
    </location>
</feature>
<evidence type="ECO:0000256" key="5">
    <source>
        <dbReference type="ARBA" id="ARBA00022833"/>
    </source>
</evidence>
<dbReference type="PANTHER" id="PTHR11085">
    <property type="entry name" value="NAD-DEPENDENT PROTEIN DEACYLASE SIRTUIN-5, MITOCHONDRIAL-RELATED"/>
    <property type="match status" value="1"/>
</dbReference>
<evidence type="ECO:0000313" key="13">
    <source>
        <dbReference type="EMBL" id="KAI6650617.1"/>
    </source>
</evidence>
<keyword evidence="2" id="KW-0597">Phosphoprotein</keyword>
<feature type="compositionally biased region" description="Basic residues" evidence="11">
    <location>
        <begin position="1"/>
        <end position="11"/>
    </location>
</feature>
<feature type="binding site" evidence="10">
    <location>
        <position position="317"/>
    </location>
    <ligand>
        <name>Zn(2+)</name>
        <dbReference type="ChEBI" id="CHEBI:29105"/>
    </ligand>
</feature>
<feature type="compositionally biased region" description="Basic and acidic residues" evidence="11">
    <location>
        <begin position="31"/>
        <end position="40"/>
    </location>
</feature>
<organism evidence="13 14">
    <name type="scientific">Oopsacas minuta</name>
    <dbReference type="NCBI Taxonomy" id="111878"/>
    <lineage>
        <taxon>Eukaryota</taxon>
        <taxon>Metazoa</taxon>
        <taxon>Porifera</taxon>
        <taxon>Hexactinellida</taxon>
        <taxon>Hexasterophora</taxon>
        <taxon>Lyssacinosida</taxon>
        <taxon>Leucopsacidae</taxon>
        <taxon>Oopsacas</taxon>
    </lineage>
</organism>
<dbReference type="PANTHER" id="PTHR11085:SF1">
    <property type="entry name" value="NAD-DEPENDENT PROTEIN DEACETYLASE SIRTUIN-7"/>
    <property type="match status" value="1"/>
</dbReference>
<keyword evidence="6" id="KW-0520">NAD</keyword>
<keyword evidence="14" id="KW-1185">Reference proteome</keyword>
<dbReference type="InterPro" id="IPR029035">
    <property type="entry name" value="DHS-like_NAD/FAD-binding_dom"/>
</dbReference>